<dbReference type="Gene3D" id="3.20.10.10">
    <property type="entry name" value="D-amino Acid Aminotransferase, subunit A, domain 2"/>
    <property type="match status" value="1"/>
</dbReference>
<keyword evidence="3" id="KW-1185">Reference proteome</keyword>
<evidence type="ECO:0000313" key="3">
    <source>
        <dbReference type="Proteomes" id="UP000261931"/>
    </source>
</evidence>
<organism evidence="2 3">
    <name type="scientific">Hydrogenophaga borbori</name>
    <dbReference type="NCBI Taxonomy" id="2294117"/>
    <lineage>
        <taxon>Bacteria</taxon>
        <taxon>Pseudomonadati</taxon>
        <taxon>Pseudomonadota</taxon>
        <taxon>Betaproteobacteria</taxon>
        <taxon>Burkholderiales</taxon>
        <taxon>Comamonadaceae</taxon>
        <taxon>Hydrogenophaga</taxon>
    </lineage>
</organism>
<name>A0A372EEV1_9BURK</name>
<keyword evidence="2" id="KW-0032">Aminotransferase</keyword>
<sequence length="581" mass="63341">MHARLAFAASGLASHAALRLDFGAPRAVLRAAALSEVVPVIEAAQAAARQGAWVVGWLAYEAAGAFDPALPTHAPEGSLAWFGVHDAPLSMDTDPPRDPPAVRARWTDAPGARADVDAALADLLQAIEAGEVYQVNHTGRWRGELNEGHALDLFERLRREQPADYAAFVDGGGQQVLSLSPELFFDWDGDQVLTRPMKGTAPRGLDPREDAAQAARLVACPKERAENVMVVDLLRNDLSRVARPGSVAVPSLFDARPLPTVWQMTSDVRARTRPGVALVELLRALFPCGSVTGAPKRQAMRRIVQHETSARGVYCGAVGVLRPGGGATFNVAIRTVVVRERALTLGVGSGVTAGSRARAEWREWQHKGAFAVRAAEPFELLETLLLEDGRWRHEPRHRARMAGSARHLGFAWTDEAWSRALRALAEAHPSGPWRVRVLCPRDGRVRATAHAMAVTPTPVRLRLAEHPFAAAHSPFVRHKTTRRAHYEAAERVAPGVFDTLLWNDDGELTECTRGNIALRFDDGWVTPALDCGLLPGIARQQALDEGRLREAVVPLSALERVREWAFLNSLRGWLPAVLDGR</sequence>
<evidence type="ECO:0000259" key="1">
    <source>
        <dbReference type="Pfam" id="PF00425"/>
    </source>
</evidence>
<keyword evidence="2" id="KW-0808">Transferase</keyword>
<proteinExistence type="predicted"/>
<gene>
    <name evidence="2" type="primary">pabB</name>
    <name evidence="2" type="ORF">DY262_19085</name>
</gene>
<protein>
    <submittedName>
        <fullName evidence="2">Aminodeoxychorismate synthase component I</fullName>
        <ecNumber evidence="2">2.6.1.85</ecNumber>
    </submittedName>
</protein>
<accession>A0A372EEV1</accession>
<dbReference type="InterPro" id="IPR043132">
    <property type="entry name" value="BCAT-like_C"/>
</dbReference>
<dbReference type="EMBL" id="QVLS01000014">
    <property type="protein sequence ID" value="RFP76931.1"/>
    <property type="molecule type" value="Genomic_DNA"/>
</dbReference>
<evidence type="ECO:0000313" key="2">
    <source>
        <dbReference type="EMBL" id="RFP76931.1"/>
    </source>
</evidence>
<dbReference type="GO" id="GO:0000162">
    <property type="term" value="P:L-tryptophan biosynthetic process"/>
    <property type="evidence" value="ECO:0007669"/>
    <property type="project" value="TreeGrafter"/>
</dbReference>
<dbReference type="Pfam" id="PF01063">
    <property type="entry name" value="Aminotran_4"/>
    <property type="match status" value="1"/>
</dbReference>
<dbReference type="InterPro" id="IPR005801">
    <property type="entry name" value="ADC_synthase"/>
</dbReference>
<dbReference type="EC" id="2.6.1.85" evidence="2"/>
<dbReference type="PRINTS" id="PR00095">
    <property type="entry name" value="ANTSNTHASEI"/>
</dbReference>
<dbReference type="PANTHER" id="PTHR11236:SF50">
    <property type="entry name" value="AMINODEOXYCHORISMATE SYNTHASE COMPONENT 1"/>
    <property type="match status" value="1"/>
</dbReference>
<dbReference type="InterPro" id="IPR001544">
    <property type="entry name" value="Aminotrans_IV"/>
</dbReference>
<dbReference type="Pfam" id="PF00425">
    <property type="entry name" value="Chorismate_bind"/>
    <property type="match status" value="1"/>
</dbReference>
<feature type="domain" description="Chorismate-utilising enzyme C-terminal" evidence="1">
    <location>
        <begin position="118"/>
        <end position="367"/>
    </location>
</feature>
<dbReference type="SUPFAM" id="SSF56752">
    <property type="entry name" value="D-aminoacid aminotransferase-like PLP-dependent enzymes"/>
    <property type="match status" value="1"/>
</dbReference>
<dbReference type="GO" id="GO:0046820">
    <property type="term" value="F:4-amino-4-deoxychorismate synthase activity"/>
    <property type="evidence" value="ECO:0007669"/>
    <property type="project" value="UniProtKB-EC"/>
</dbReference>
<dbReference type="Gene3D" id="3.30.470.10">
    <property type="match status" value="1"/>
</dbReference>
<dbReference type="InterPro" id="IPR043131">
    <property type="entry name" value="BCAT-like_N"/>
</dbReference>
<dbReference type="InterPro" id="IPR036038">
    <property type="entry name" value="Aminotransferase-like"/>
</dbReference>
<dbReference type="NCBIfam" id="TIGR00553">
    <property type="entry name" value="pabB"/>
    <property type="match status" value="1"/>
</dbReference>
<dbReference type="PANTHER" id="PTHR11236">
    <property type="entry name" value="AMINOBENZOATE/ANTHRANILATE SYNTHASE"/>
    <property type="match status" value="1"/>
</dbReference>
<dbReference type="InterPro" id="IPR015890">
    <property type="entry name" value="Chorismate_C"/>
</dbReference>
<dbReference type="Proteomes" id="UP000261931">
    <property type="component" value="Unassembled WGS sequence"/>
</dbReference>
<dbReference type="AlphaFoldDB" id="A0A372EEV1"/>
<dbReference type="SUPFAM" id="SSF56322">
    <property type="entry name" value="ADC synthase"/>
    <property type="match status" value="1"/>
</dbReference>
<dbReference type="InterPro" id="IPR005802">
    <property type="entry name" value="ADC_synth_comp_1"/>
</dbReference>
<comment type="caution">
    <text evidence="2">The sequence shown here is derived from an EMBL/GenBank/DDBJ whole genome shotgun (WGS) entry which is preliminary data.</text>
</comment>
<reference evidence="2 3" key="1">
    <citation type="submission" date="2018-08" db="EMBL/GenBank/DDBJ databases">
        <title>Hydrogenophaga sp. LA-38 isolated from sludge.</title>
        <authorList>
            <person name="Im W.-T."/>
        </authorList>
    </citation>
    <scope>NUCLEOTIDE SEQUENCE [LARGE SCALE GENOMIC DNA]</scope>
    <source>
        <strain evidence="2 3">LA-38</strain>
    </source>
</reference>
<dbReference type="InterPro" id="IPR019999">
    <property type="entry name" value="Anth_synth_I-like"/>
</dbReference>
<dbReference type="GO" id="GO:0009396">
    <property type="term" value="P:folic acid-containing compound biosynthetic process"/>
    <property type="evidence" value="ECO:0007669"/>
    <property type="project" value="InterPro"/>
</dbReference>
<dbReference type="Gene3D" id="3.60.120.10">
    <property type="entry name" value="Anthranilate synthase"/>
    <property type="match status" value="1"/>
</dbReference>